<evidence type="ECO:0000313" key="2">
    <source>
        <dbReference type="Proteomes" id="UP001341840"/>
    </source>
</evidence>
<accession>A0ABU6RJL6</accession>
<reference evidence="1 2" key="1">
    <citation type="journal article" date="2023" name="Plants (Basel)">
        <title>Bridging the Gap: Combining Genomics and Transcriptomics Approaches to Understand Stylosanthes scabra, an Orphan Legume from the Brazilian Caatinga.</title>
        <authorList>
            <person name="Ferreira-Neto J.R.C."/>
            <person name="da Silva M.D."/>
            <person name="Binneck E."/>
            <person name="de Melo N.F."/>
            <person name="da Silva R.H."/>
            <person name="de Melo A.L.T.M."/>
            <person name="Pandolfi V."/>
            <person name="Bustamante F.O."/>
            <person name="Brasileiro-Vidal A.C."/>
            <person name="Benko-Iseppon A.M."/>
        </authorList>
    </citation>
    <scope>NUCLEOTIDE SEQUENCE [LARGE SCALE GENOMIC DNA]</scope>
    <source>
        <tissue evidence="1">Leaves</tissue>
    </source>
</reference>
<comment type="caution">
    <text evidence="1">The sequence shown here is derived from an EMBL/GenBank/DDBJ whole genome shotgun (WGS) entry which is preliminary data.</text>
</comment>
<sequence>MQGSILGEGNGDNEDGVIDIGDGGGVAVSGGGGRRSGRILSLHGEIKKLECESNGESEFGGGAEFSGGW</sequence>
<proteinExistence type="predicted"/>
<organism evidence="1 2">
    <name type="scientific">Stylosanthes scabra</name>
    <dbReference type="NCBI Taxonomy" id="79078"/>
    <lineage>
        <taxon>Eukaryota</taxon>
        <taxon>Viridiplantae</taxon>
        <taxon>Streptophyta</taxon>
        <taxon>Embryophyta</taxon>
        <taxon>Tracheophyta</taxon>
        <taxon>Spermatophyta</taxon>
        <taxon>Magnoliopsida</taxon>
        <taxon>eudicotyledons</taxon>
        <taxon>Gunneridae</taxon>
        <taxon>Pentapetalae</taxon>
        <taxon>rosids</taxon>
        <taxon>fabids</taxon>
        <taxon>Fabales</taxon>
        <taxon>Fabaceae</taxon>
        <taxon>Papilionoideae</taxon>
        <taxon>50 kb inversion clade</taxon>
        <taxon>dalbergioids sensu lato</taxon>
        <taxon>Dalbergieae</taxon>
        <taxon>Pterocarpus clade</taxon>
        <taxon>Stylosanthes</taxon>
    </lineage>
</organism>
<name>A0ABU6RJL6_9FABA</name>
<keyword evidence="2" id="KW-1185">Reference proteome</keyword>
<feature type="non-terminal residue" evidence="1">
    <location>
        <position position="69"/>
    </location>
</feature>
<dbReference type="Proteomes" id="UP001341840">
    <property type="component" value="Unassembled WGS sequence"/>
</dbReference>
<evidence type="ECO:0000313" key="1">
    <source>
        <dbReference type="EMBL" id="MED6124008.1"/>
    </source>
</evidence>
<dbReference type="EMBL" id="JASCZI010030632">
    <property type="protein sequence ID" value="MED6124008.1"/>
    <property type="molecule type" value="Genomic_DNA"/>
</dbReference>
<gene>
    <name evidence="1" type="ORF">PIB30_054960</name>
</gene>
<protein>
    <submittedName>
        <fullName evidence="1">Uncharacterized protein</fullName>
    </submittedName>
</protein>